<organism evidence="1 2">
    <name type="scientific">Marasmius crinis-equi</name>
    <dbReference type="NCBI Taxonomy" id="585013"/>
    <lineage>
        <taxon>Eukaryota</taxon>
        <taxon>Fungi</taxon>
        <taxon>Dikarya</taxon>
        <taxon>Basidiomycota</taxon>
        <taxon>Agaricomycotina</taxon>
        <taxon>Agaricomycetes</taxon>
        <taxon>Agaricomycetidae</taxon>
        <taxon>Agaricales</taxon>
        <taxon>Marasmiineae</taxon>
        <taxon>Marasmiaceae</taxon>
        <taxon>Marasmius</taxon>
    </lineage>
</organism>
<name>A0ABR3EIK0_9AGAR</name>
<dbReference type="EMBL" id="JBAHYK010004669">
    <property type="protein sequence ID" value="KAL0562721.1"/>
    <property type="molecule type" value="Genomic_DNA"/>
</dbReference>
<reference evidence="1 2" key="1">
    <citation type="submission" date="2024-02" db="EMBL/GenBank/DDBJ databases">
        <title>A draft genome for the cacao thread blight pathogen Marasmius crinis-equi.</title>
        <authorList>
            <person name="Cohen S.P."/>
            <person name="Baruah I.K."/>
            <person name="Amoako-Attah I."/>
            <person name="Bukari Y."/>
            <person name="Meinhardt L.W."/>
            <person name="Bailey B.A."/>
        </authorList>
    </citation>
    <scope>NUCLEOTIDE SEQUENCE [LARGE SCALE GENOMIC DNA]</scope>
    <source>
        <strain evidence="1 2">GH-76</strain>
    </source>
</reference>
<gene>
    <name evidence="1" type="ORF">V5O48_019360</name>
</gene>
<dbReference type="Proteomes" id="UP001465976">
    <property type="component" value="Unassembled WGS sequence"/>
</dbReference>
<accession>A0ABR3EIK0</accession>
<proteinExistence type="predicted"/>
<keyword evidence="2" id="KW-1185">Reference proteome</keyword>
<sequence length="87" mass="9400">RGTRSRRETTKIALPALPAASRARSRNAFIPLWASSTLTHNLGSLFSSLGTTAELAVVTASHTVEYLTVGSPAHTRVMISNRKKKPK</sequence>
<evidence type="ECO:0000313" key="2">
    <source>
        <dbReference type="Proteomes" id="UP001465976"/>
    </source>
</evidence>
<comment type="caution">
    <text evidence="1">The sequence shown here is derived from an EMBL/GenBank/DDBJ whole genome shotgun (WGS) entry which is preliminary data.</text>
</comment>
<evidence type="ECO:0000313" key="1">
    <source>
        <dbReference type="EMBL" id="KAL0562721.1"/>
    </source>
</evidence>
<protein>
    <submittedName>
        <fullName evidence="1">Uncharacterized protein</fullName>
    </submittedName>
</protein>
<feature type="non-terminal residue" evidence="1">
    <location>
        <position position="1"/>
    </location>
</feature>